<dbReference type="SUPFAM" id="SSF88946">
    <property type="entry name" value="Sigma2 domain of RNA polymerase sigma factors"/>
    <property type="match status" value="1"/>
</dbReference>
<evidence type="ECO:0000256" key="3">
    <source>
        <dbReference type="ARBA" id="ARBA00023082"/>
    </source>
</evidence>
<keyword evidence="3" id="KW-0731">Sigma factor</keyword>
<dbReference type="Proteomes" id="UP000560081">
    <property type="component" value="Unassembled WGS sequence"/>
</dbReference>
<keyword evidence="2" id="KW-0805">Transcription regulation</keyword>
<dbReference type="GO" id="GO:0006352">
    <property type="term" value="P:DNA-templated transcription initiation"/>
    <property type="evidence" value="ECO:0007669"/>
    <property type="project" value="InterPro"/>
</dbReference>
<dbReference type="Pfam" id="PF04542">
    <property type="entry name" value="Sigma70_r2"/>
    <property type="match status" value="1"/>
</dbReference>
<evidence type="ECO:0000256" key="4">
    <source>
        <dbReference type="ARBA" id="ARBA00023163"/>
    </source>
</evidence>
<dbReference type="InterPro" id="IPR013325">
    <property type="entry name" value="RNA_pol_sigma_r2"/>
</dbReference>
<dbReference type="InterPro" id="IPR039425">
    <property type="entry name" value="RNA_pol_sigma-70-like"/>
</dbReference>
<keyword evidence="8" id="KW-1185">Reference proteome</keyword>
<dbReference type="InterPro" id="IPR014284">
    <property type="entry name" value="RNA_pol_sigma-70_dom"/>
</dbReference>
<dbReference type="InterPro" id="IPR013249">
    <property type="entry name" value="RNA_pol_sigma70_r4_t2"/>
</dbReference>
<dbReference type="RefSeq" id="WP_229667505.1">
    <property type="nucleotide sequence ID" value="NZ_BMLA01000014.1"/>
</dbReference>
<protein>
    <submittedName>
        <fullName evidence="7">RNA polymerase sigma-70 factor (ECF subfamily)</fullName>
    </submittedName>
</protein>
<dbReference type="SUPFAM" id="SSF88659">
    <property type="entry name" value="Sigma3 and sigma4 domains of RNA polymerase sigma factors"/>
    <property type="match status" value="1"/>
</dbReference>
<evidence type="ECO:0000313" key="7">
    <source>
        <dbReference type="EMBL" id="MBB4883585.1"/>
    </source>
</evidence>
<name>A0A7W7L4L7_9MICC</name>
<evidence type="ECO:0000259" key="5">
    <source>
        <dbReference type="Pfam" id="PF04542"/>
    </source>
</evidence>
<dbReference type="GO" id="GO:0016987">
    <property type="term" value="F:sigma factor activity"/>
    <property type="evidence" value="ECO:0007669"/>
    <property type="project" value="UniProtKB-KW"/>
</dbReference>
<organism evidence="7 8">
    <name type="scientific">Micrococcus flavus</name>
    <dbReference type="NCBI Taxonomy" id="384602"/>
    <lineage>
        <taxon>Bacteria</taxon>
        <taxon>Bacillati</taxon>
        <taxon>Actinomycetota</taxon>
        <taxon>Actinomycetes</taxon>
        <taxon>Micrococcales</taxon>
        <taxon>Micrococcaceae</taxon>
        <taxon>Micrococcus</taxon>
    </lineage>
</organism>
<feature type="domain" description="RNA polymerase sigma-70 region 2" evidence="5">
    <location>
        <begin position="22"/>
        <end position="81"/>
    </location>
</feature>
<dbReference type="CDD" id="cd06171">
    <property type="entry name" value="Sigma70_r4"/>
    <property type="match status" value="1"/>
</dbReference>
<dbReference type="InterPro" id="IPR007627">
    <property type="entry name" value="RNA_pol_sigma70_r2"/>
</dbReference>
<dbReference type="Gene3D" id="1.10.1740.10">
    <property type="match status" value="1"/>
</dbReference>
<dbReference type="NCBIfam" id="TIGR02937">
    <property type="entry name" value="sigma70-ECF"/>
    <property type="match status" value="1"/>
</dbReference>
<gene>
    <name evidence="7" type="ORF">BJ976_001936</name>
</gene>
<dbReference type="InterPro" id="IPR013324">
    <property type="entry name" value="RNA_pol_sigma_r3/r4-like"/>
</dbReference>
<dbReference type="InterPro" id="IPR036388">
    <property type="entry name" value="WH-like_DNA-bd_sf"/>
</dbReference>
<dbReference type="PANTHER" id="PTHR43133">
    <property type="entry name" value="RNA POLYMERASE ECF-TYPE SIGMA FACTO"/>
    <property type="match status" value="1"/>
</dbReference>
<accession>A0A7W7L4L7</accession>
<evidence type="ECO:0000313" key="8">
    <source>
        <dbReference type="Proteomes" id="UP000560081"/>
    </source>
</evidence>
<evidence type="ECO:0000256" key="2">
    <source>
        <dbReference type="ARBA" id="ARBA00023015"/>
    </source>
</evidence>
<evidence type="ECO:0000259" key="6">
    <source>
        <dbReference type="Pfam" id="PF08281"/>
    </source>
</evidence>
<comment type="similarity">
    <text evidence="1">Belongs to the sigma-70 factor family. ECF subfamily.</text>
</comment>
<sequence>MHHDDVARRFADGDPEAMRQAYDRHGTLVFSLCAASLRHREDAEDAAQQVFTRAWRSRGTYDPSRPLGAWLTGITRRVVADVGAARIRQARTVEAEAGHLPREDATGDRVSESAVASLVVRQALDRLGPPQDEVLRLAFLEDLSYPQIAERLSLPLGTVKSHVHRGLAALRKSLEVSGV</sequence>
<keyword evidence="4" id="KW-0804">Transcription</keyword>
<dbReference type="AlphaFoldDB" id="A0A7W7L4L7"/>
<evidence type="ECO:0000256" key="1">
    <source>
        <dbReference type="ARBA" id="ARBA00010641"/>
    </source>
</evidence>
<proteinExistence type="inferred from homology"/>
<dbReference type="GO" id="GO:0003677">
    <property type="term" value="F:DNA binding"/>
    <property type="evidence" value="ECO:0007669"/>
    <property type="project" value="InterPro"/>
</dbReference>
<reference evidence="7 8" key="1">
    <citation type="submission" date="2020-08" db="EMBL/GenBank/DDBJ databases">
        <title>Sequencing the genomes of 1000 actinobacteria strains.</title>
        <authorList>
            <person name="Klenk H.-P."/>
        </authorList>
    </citation>
    <scope>NUCLEOTIDE SEQUENCE [LARGE SCALE GENOMIC DNA]</scope>
    <source>
        <strain evidence="7 8">DSM 19079</strain>
    </source>
</reference>
<feature type="domain" description="RNA polymerase sigma factor 70 region 4 type 2" evidence="6">
    <location>
        <begin position="119"/>
        <end position="170"/>
    </location>
</feature>
<dbReference type="Pfam" id="PF08281">
    <property type="entry name" value="Sigma70_r4_2"/>
    <property type="match status" value="1"/>
</dbReference>
<dbReference type="PANTHER" id="PTHR43133:SF62">
    <property type="entry name" value="RNA POLYMERASE SIGMA FACTOR SIGZ"/>
    <property type="match status" value="1"/>
</dbReference>
<comment type="caution">
    <text evidence="7">The sequence shown here is derived from an EMBL/GenBank/DDBJ whole genome shotgun (WGS) entry which is preliminary data.</text>
</comment>
<dbReference type="EMBL" id="JACHMC010000001">
    <property type="protein sequence ID" value="MBB4883585.1"/>
    <property type="molecule type" value="Genomic_DNA"/>
</dbReference>
<dbReference type="Gene3D" id="1.10.10.10">
    <property type="entry name" value="Winged helix-like DNA-binding domain superfamily/Winged helix DNA-binding domain"/>
    <property type="match status" value="1"/>
</dbReference>